<dbReference type="CDD" id="cd00158">
    <property type="entry name" value="RHOD"/>
    <property type="match status" value="1"/>
</dbReference>
<dbReference type="PROSITE" id="PS50206">
    <property type="entry name" value="RHODANESE_3"/>
    <property type="match status" value="1"/>
</dbReference>
<dbReference type="EMBL" id="LJCO01000019">
    <property type="protein sequence ID" value="KPV44933.1"/>
    <property type="molecule type" value="Genomic_DNA"/>
</dbReference>
<dbReference type="OrthoDB" id="9800872at2"/>
<dbReference type="SMART" id="SM00450">
    <property type="entry name" value="RHOD"/>
    <property type="match status" value="1"/>
</dbReference>
<keyword evidence="3" id="KW-1185">Reference proteome</keyword>
<sequence length="101" mass="11645">MREMSCPQVTIRELKQKLFAYDDVQIVDVREIDEYREGHIEGATLIPLGILPYRLEEVDRNKEVVLVCRSGNRSSQACELLRERGFYNVRSLQGGLSSWTA</sequence>
<dbReference type="PATRIC" id="fig|471514.4.peg.3121"/>
<feature type="domain" description="Rhodanese" evidence="1">
    <location>
        <begin position="20"/>
        <end position="101"/>
    </location>
</feature>
<dbReference type="PANTHER" id="PTHR43031">
    <property type="entry name" value="FAD-DEPENDENT OXIDOREDUCTASE"/>
    <property type="match status" value="1"/>
</dbReference>
<dbReference type="Pfam" id="PF00581">
    <property type="entry name" value="Rhodanese"/>
    <property type="match status" value="1"/>
</dbReference>
<dbReference type="InterPro" id="IPR050229">
    <property type="entry name" value="GlpE_sulfurtransferase"/>
</dbReference>
<dbReference type="Gene3D" id="3.40.250.10">
    <property type="entry name" value="Rhodanese-like domain"/>
    <property type="match status" value="1"/>
</dbReference>
<dbReference type="Proteomes" id="UP000050482">
    <property type="component" value="Unassembled WGS sequence"/>
</dbReference>
<protein>
    <recommendedName>
        <fullName evidence="1">Rhodanese domain-containing protein</fullName>
    </recommendedName>
</protein>
<accession>A0A0N8PPP9</accession>
<dbReference type="PANTHER" id="PTHR43031:SF17">
    <property type="entry name" value="SULFURTRANSFERASE YTWF-RELATED"/>
    <property type="match status" value="1"/>
</dbReference>
<comment type="caution">
    <text evidence="2">The sequence shown here is derived from an EMBL/GenBank/DDBJ whole genome shotgun (WGS) entry which is preliminary data.</text>
</comment>
<organism evidence="2 3">
    <name type="scientific">Alicyclobacillus ferrooxydans</name>
    <dbReference type="NCBI Taxonomy" id="471514"/>
    <lineage>
        <taxon>Bacteria</taxon>
        <taxon>Bacillati</taxon>
        <taxon>Bacillota</taxon>
        <taxon>Bacilli</taxon>
        <taxon>Bacillales</taxon>
        <taxon>Alicyclobacillaceae</taxon>
        <taxon>Alicyclobacillus</taxon>
    </lineage>
</organism>
<evidence type="ECO:0000313" key="2">
    <source>
        <dbReference type="EMBL" id="KPV44933.1"/>
    </source>
</evidence>
<reference evidence="2 3" key="1">
    <citation type="submission" date="2015-09" db="EMBL/GenBank/DDBJ databases">
        <title>Draft genome sequence of Alicyclobacillus ferrooxydans DSM 22381.</title>
        <authorList>
            <person name="Hemp J."/>
        </authorList>
    </citation>
    <scope>NUCLEOTIDE SEQUENCE [LARGE SCALE GENOMIC DNA]</scope>
    <source>
        <strain evidence="2 3">TC-34</strain>
    </source>
</reference>
<dbReference type="InterPro" id="IPR036873">
    <property type="entry name" value="Rhodanese-like_dom_sf"/>
</dbReference>
<gene>
    <name evidence="2" type="ORF">AN477_04820</name>
</gene>
<evidence type="ECO:0000259" key="1">
    <source>
        <dbReference type="PROSITE" id="PS50206"/>
    </source>
</evidence>
<proteinExistence type="predicted"/>
<dbReference type="AlphaFoldDB" id="A0A0N8PPP9"/>
<dbReference type="STRING" id="471514.AN477_04820"/>
<evidence type="ECO:0000313" key="3">
    <source>
        <dbReference type="Proteomes" id="UP000050482"/>
    </source>
</evidence>
<dbReference type="InterPro" id="IPR001763">
    <property type="entry name" value="Rhodanese-like_dom"/>
</dbReference>
<dbReference type="SUPFAM" id="SSF52821">
    <property type="entry name" value="Rhodanese/Cell cycle control phosphatase"/>
    <property type="match status" value="1"/>
</dbReference>
<name>A0A0N8PPP9_9BACL</name>